<dbReference type="AlphaFoldDB" id="A0A4R2RDJ4"/>
<dbReference type="RefSeq" id="WP_132951825.1">
    <property type="nucleotide sequence ID" value="NZ_SLXU01000010.1"/>
</dbReference>
<dbReference type="NCBIfam" id="TIGR01549">
    <property type="entry name" value="HAD-SF-IA-v1"/>
    <property type="match status" value="1"/>
</dbReference>
<comment type="caution">
    <text evidence="1">The sequence shown here is derived from an EMBL/GenBank/DDBJ whole genome shotgun (WGS) entry which is preliminary data.</text>
</comment>
<proteinExistence type="predicted"/>
<organism evidence="1 2">
    <name type="scientific">Rhodovulum bhavnagarense</name>
    <dbReference type="NCBI Taxonomy" id="992286"/>
    <lineage>
        <taxon>Bacteria</taxon>
        <taxon>Pseudomonadati</taxon>
        <taxon>Pseudomonadota</taxon>
        <taxon>Alphaproteobacteria</taxon>
        <taxon>Rhodobacterales</taxon>
        <taxon>Paracoccaceae</taxon>
        <taxon>Rhodovulum</taxon>
    </lineage>
</organism>
<dbReference type="EMBL" id="SLXU01000010">
    <property type="protein sequence ID" value="TCP60398.1"/>
    <property type="molecule type" value="Genomic_DNA"/>
</dbReference>
<protein>
    <submittedName>
        <fullName evidence="1">Phosphoglycolate phosphatase</fullName>
    </submittedName>
</protein>
<dbReference type="InterPro" id="IPR041492">
    <property type="entry name" value="HAD_2"/>
</dbReference>
<dbReference type="Pfam" id="PF13419">
    <property type="entry name" value="HAD_2"/>
    <property type="match status" value="1"/>
</dbReference>
<dbReference type="InterPro" id="IPR023198">
    <property type="entry name" value="PGP-like_dom2"/>
</dbReference>
<dbReference type="Gene3D" id="3.40.50.1000">
    <property type="entry name" value="HAD superfamily/HAD-like"/>
    <property type="match status" value="1"/>
</dbReference>
<dbReference type="GO" id="GO:0008967">
    <property type="term" value="F:phosphoglycolate phosphatase activity"/>
    <property type="evidence" value="ECO:0007669"/>
    <property type="project" value="TreeGrafter"/>
</dbReference>
<gene>
    <name evidence="1" type="ORF">EV663_11079</name>
</gene>
<accession>A0A4R2RDJ4</accession>
<reference evidence="1 2" key="1">
    <citation type="submission" date="2019-03" db="EMBL/GenBank/DDBJ databases">
        <title>Genomic Encyclopedia of Type Strains, Phase IV (KMG-IV): sequencing the most valuable type-strain genomes for metagenomic binning, comparative biology and taxonomic classification.</title>
        <authorList>
            <person name="Goeker M."/>
        </authorList>
    </citation>
    <scope>NUCLEOTIDE SEQUENCE [LARGE SCALE GENOMIC DNA]</scope>
    <source>
        <strain evidence="1 2">DSM 24766</strain>
    </source>
</reference>
<keyword evidence="2" id="KW-1185">Reference proteome</keyword>
<dbReference type="GO" id="GO:0005829">
    <property type="term" value="C:cytosol"/>
    <property type="evidence" value="ECO:0007669"/>
    <property type="project" value="TreeGrafter"/>
</dbReference>
<dbReference type="PANTHER" id="PTHR43434">
    <property type="entry name" value="PHOSPHOGLYCOLATE PHOSPHATASE"/>
    <property type="match status" value="1"/>
</dbReference>
<dbReference type="SFLD" id="SFLDG01135">
    <property type="entry name" value="C1.5.6:_HAD__Beta-PGM__Phospha"/>
    <property type="match status" value="1"/>
</dbReference>
<name>A0A4R2RDJ4_9RHOB</name>
<evidence type="ECO:0000313" key="2">
    <source>
        <dbReference type="Proteomes" id="UP000295050"/>
    </source>
</evidence>
<dbReference type="InterPro" id="IPR036412">
    <property type="entry name" value="HAD-like_sf"/>
</dbReference>
<evidence type="ECO:0000313" key="1">
    <source>
        <dbReference type="EMBL" id="TCP60398.1"/>
    </source>
</evidence>
<dbReference type="GO" id="GO:0006281">
    <property type="term" value="P:DNA repair"/>
    <property type="evidence" value="ECO:0007669"/>
    <property type="project" value="TreeGrafter"/>
</dbReference>
<dbReference type="SFLD" id="SFLDS00003">
    <property type="entry name" value="Haloacid_Dehalogenase"/>
    <property type="match status" value="1"/>
</dbReference>
<dbReference type="InterPro" id="IPR023214">
    <property type="entry name" value="HAD_sf"/>
</dbReference>
<dbReference type="InterPro" id="IPR050155">
    <property type="entry name" value="HAD-like_hydrolase_sf"/>
</dbReference>
<dbReference type="SUPFAM" id="SSF56784">
    <property type="entry name" value="HAD-like"/>
    <property type="match status" value="1"/>
</dbReference>
<dbReference type="Proteomes" id="UP000295050">
    <property type="component" value="Unassembled WGS sequence"/>
</dbReference>
<dbReference type="OrthoDB" id="9793014at2"/>
<dbReference type="Gene3D" id="1.10.150.240">
    <property type="entry name" value="Putative phosphatase, domain 2"/>
    <property type="match status" value="1"/>
</dbReference>
<dbReference type="SFLD" id="SFLDG01129">
    <property type="entry name" value="C1.5:_HAD__Beta-PGM__Phosphata"/>
    <property type="match status" value="1"/>
</dbReference>
<dbReference type="PANTHER" id="PTHR43434:SF24">
    <property type="entry name" value="HYDROLASE-RELATED"/>
    <property type="match status" value="1"/>
</dbReference>
<dbReference type="InterPro" id="IPR006439">
    <property type="entry name" value="HAD-SF_hydro_IA"/>
</dbReference>
<dbReference type="NCBIfam" id="TIGR01509">
    <property type="entry name" value="HAD-SF-IA-v3"/>
    <property type="match status" value="1"/>
</dbReference>
<sequence>MTDLKLAVFDIDGTLVDSQDMIVRAMTHAFEALALPVPARPEILSIIGLSLPQAMARLAPALVPDRLDDAVTAYRDSFFAMRSTDGAAAALFPGARAALDALHMRDEVLLGVATGKARRGLVHMVETHGLEGYFQTTHTADEHPSKPHPAMLEAALAETGVAPGRAVMIGDTSFDIEMGRAAGYRTIGVAWGYHPVSALHAAGVDRVIDDFAALGPALAEFWEG</sequence>